<evidence type="ECO:0000313" key="2">
    <source>
        <dbReference type="EMBL" id="CAD7283577.1"/>
    </source>
</evidence>
<organism evidence="2">
    <name type="scientific">Notodromas monacha</name>
    <dbReference type="NCBI Taxonomy" id="399045"/>
    <lineage>
        <taxon>Eukaryota</taxon>
        <taxon>Metazoa</taxon>
        <taxon>Ecdysozoa</taxon>
        <taxon>Arthropoda</taxon>
        <taxon>Crustacea</taxon>
        <taxon>Oligostraca</taxon>
        <taxon>Ostracoda</taxon>
        <taxon>Podocopa</taxon>
        <taxon>Podocopida</taxon>
        <taxon>Cypridocopina</taxon>
        <taxon>Cypridoidea</taxon>
        <taxon>Cyprididae</taxon>
        <taxon>Notodromas</taxon>
    </lineage>
</organism>
<feature type="region of interest" description="Disordered" evidence="1">
    <location>
        <begin position="241"/>
        <end position="284"/>
    </location>
</feature>
<gene>
    <name evidence="2" type="ORF">NMOB1V02_LOCUS11190</name>
</gene>
<protein>
    <submittedName>
        <fullName evidence="2">Uncharacterized protein</fullName>
    </submittedName>
</protein>
<evidence type="ECO:0000256" key="1">
    <source>
        <dbReference type="SAM" id="MobiDB-lite"/>
    </source>
</evidence>
<feature type="compositionally biased region" description="Basic and acidic residues" evidence="1">
    <location>
        <begin position="273"/>
        <end position="283"/>
    </location>
</feature>
<dbReference type="EMBL" id="OA887702">
    <property type="protein sequence ID" value="CAD7283577.1"/>
    <property type="molecule type" value="Genomic_DNA"/>
</dbReference>
<reference evidence="2" key="1">
    <citation type="submission" date="2020-11" db="EMBL/GenBank/DDBJ databases">
        <authorList>
            <person name="Tran Van P."/>
        </authorList>
    </citation>
    <scope>NUCLEOTIDE SEQUENCE</scope>
</reference>
<dbReference type="AlphaFoldDB" id="A0A7R9BZK6"/>
<feature type="region of interest" description="Disordered" evidence="1">
    <location>
        <begin position="301"/>
        <end position="336"/>
    </location>
</feature>
<dbReference type="Proteomes" id="UP000678499">
    <property type="component" value="Unassembled WGS sequence"/>
</dbReference>
<evidence type="ECO:0000313" key="3">
    <source>
        <dbReference type="Proteomes" id="UP000678499"/>
    </source>
</evidence>
<keyword evidence="3" id="KW-1185">Reference proteome</keyword>
<feature type="compositionally biased region" description="Basic and acidic residues" evidence="1">
    <location>
        <begin position="311"/>
        <end position="320"/>
    </location>
</feature>
<name>A0A7R9BZK6_9CRUS</name>
<sequence length="356" mass="39720">MESRCKTCRGTGRLPTLRARAGESIQTNFNSRQSKFPGVSFIPVHVKTRIPREHLMFHHPSAPDLTYTEDTTRFLNNQHAEVLRPMTHHVATETKHFCNSTEQGVQVSPSLAGIDPVSNFKCGFEVSTSTTSLMPKNDYRGVTVTKTGGEVIPNHRNEHFYGKTSAHLTKLKIGCREATLTRGDSVGDKVWCEQKKVVTLTMPGKQNWILNFVDNTAPSCNALPQWEFECCDLSEIFDPPPSWCPEPPSPAEPIDPEIGRKDSNSRNNSDEITSDRSSSEIKDPVAVQPIINMFSVDKRFSAVPTGDEPDVSCRKPEAGRPRPIRSQPEIQAENRLPTMAVSWKSLSSLSNKFSTR</sequence>
<feature type="compositionally biased region" description="Pro residues" evidence="1">
    <location>
        <begin position="241"/>
        <end position="253"/>
    </location>
</feature>
<proteinExistence type="predicted"/>
<dbReference type="EMBL" id="CAJPEX010005665">
    <property type="protein sequence ID" value="CAG0923729.1"/>
    <property type="molecule type" value="Genomic_DNA"/>
</dbReference>
<accession>A0A7R9BZK6</accession>